<protein>
    <submittedName>
        <fullName evidence="3">Sensor domain-containing diguanylate cyclase</fullName>
    </submittedName>
</protein>
<dbReference type="FunFam" id="3.30.70.270:FF:000001">
    <property type="entry name" value="Diguanylate cyclase domain protein"/>
    <property type="match status" value="1"/>
</dbReference>
<feature type="transmembrane region" description="Helical" evidence="1">
    <location>
        <begin position="180"/>
        <end position="211"/>
    </location>
</feature>
<dbReference type="SUPFAM" id="SSF55073">
    <property type="entry name" value="Nucleotide cyclase"/>
    <property type="match status" value="2"/>
</dbReference>
<feature type="domain" description="GGDEF" evidence="2">
    <location>
        <begin position="419"/>
        <end position="553"/>
    </location>
</feature>
<dbReference type="InterPro" id="IPR048430">
    <property type="entry name" value="MASE9"/>
</dbReference>
<dbReference type="Gene3D" id="3.30.450.40">
    <property type="match status" value="1"/>
</dbReference>
<dbReference type="SMART" id="SM00065">
    <property type="entry name" value="GAF"/>
    <property type="match status" value="1"/>
</dbReference>
<evidence type="ECO:0000259" key="2">
    <source>
        <dbReference type="PROSITE" id="PS50887"/>
    </source>
</evidence>
<keyword evidence="1" id="KW-0472">Membrane</keyword>
<dbReference type="Proteomes" id="UP000663505">
    <property type="component" value="Chromosome"/>
</dbReference>
<dbReference type="InterPro" id="IPR029787">
    <property type="entry name" value="Nucleotide_cyclase"/>
</dbReference>
<dbReference type="InterPro" id="IPR000160">
    <property type="entry name" value="GGDEF_dom"/>
</dbReference>
<feature type="transmembrane region" description="Helical" evidence="1">
    <location>
        <begin position="60"/>
        <end position="83"/>
    </location>
</feature>
<dbReference type="InterPro" id="IPR043128">
    <property type="entry name" value="Rev_trsase/Diguanyl_cyclase"/>
</dbReference>
<dbReference type="AlphaFoldDB" id="A0A9X7VW86"/>
<dbReference type="KEGG" id="afx:JZ786_17240"/>
<dbReference type="Pfam" id="PF20972">
    <property type="entry name" value="MASE9"/>
    <property type="match status" value="1"/>
</dbReference>
<dbReference type="InterPro" id="IPR003018">
    <property type="entry name" value="GAF"/>
</dbReference>
<dbReference type="SUPFAM" id="SSF55781">
    <property type="entry name" value="GAF domain-like"/>
    <property type="match status" value="1"/>
</dbReference>
<dbReference type="InterPro" id="IPR050469">
    <property type="entry name" value="Diguanylate_Cyclase"/>
</dbReference>
<dbReference type="PANTHER" id="PTHR45138">
    <property type="entry name" value="REGULATORY COMPONENTS OF SENSORY TRANSDUCTION SYSTEM"/>
    <property type="match status" value="1"/>
</dbReference>
<reference evidence="3 4" key="1">
    <citation type="submission" date="2021-02" db="EMBL/GenBank/DDBJ databases">
        <title>Alicyclobacillus curvatus sp. nov. and Alicyclobacillus mengziensis sp. nov., two acidophilic bacteria isolated from acid mine drainage.</title>
        <authorList>
            <person name="Huang Y."/>
        </authorList>
    </citation>
    <scope>NUCLEOTIDE SEQUENCE [LARGE SCALE GENOMIC DNA]</scope>
    <source>
        <strain evidence="3 4">S30H14</strain>
    </source>
</reference>
<gene>
    <name evidence="3" type="ORF">JZ786_17240</name>
</gene>
<dbReference type="Pfam" id="PF01590">
    <property type="entry name" value="GAF"/>
    <property type="match status" value="1"/>
</dbReference>
<dbReference type="Gene3D" id="3.30.70.270">
    <property type="match status" value="2"/>
</dbReference>
<feature type="transmembrane region" description="Helical" evidence="1">
    <location>
        <begin position="103"/>
        <end position="121"/>
    </location>
</feature>
<dbReference type="CDD" id="cd01949">
    <property type="entry name" value="GGDEF"/>
    <property type="match status" value="2"/>
</dbReference>
<dbReference type="InterPro" id="IPR029016">
    <property type="entry name" value="GAF-like_dom_sf"/>
</dbReference>
<proteinExistence type="predicted"/>
<dbReference type="GO" id="GO:0052621">
    <property type="term" value="F:diguanylate cyclase activity"/>
    <property type="evidence" value="ECO:0007669"/>
    <property type="project" value="TreeGrafter"/>
</dbReference>
<dbReference type="PROSITE" id="PS50887">
    <property type="entry name" value="GGDEF"/>
    <property type="match status" value="2"/>
</dbReference>
<dbReference type="NCBIfam" id="TIGR00254">
    <property type="entry name" value="GGDEF"/>
    <property type="match status" value="2"/>
</dbReference>
<dbReference type="RefSeq" id="WP_206655605.1">
    <property type="nucleotide sequence ID" value="NZ_CP071182.1"/>
</dbReference>
<accession>A0A9X7VW86</accession>
<dbReference type="PANTHER" id="PTHR45138:SF9">
    <property type="entry name" value="DIGUANYLATE CYCLASE DGCM-RELATED"/>
    <property type="match status" value="1"/>
</dbReference>
<sequence length="717" mass="79839">MSVRSEVLEWSIGIVGVLVAIWKLPHLIQLSIWEVVFLLVLAVVLEAVPVPMGKAEGTLIIVVPLAVAVAYSSAAAICVLAAAELVTPFVTRQRRKWSTWLFNAGQYSLSAYFMSLAYQVVIGGHRWQGVLDWTLLVGILVGGLTFMVANHLFIIAVLAVRGDFVPSDVSGLMSSDGVNFLASLPFALLFILATDSFRLFAPLLMLPLALMSQLLRLYRRMTVLRDIHTAVLRLTSEFDIDTICEQAATTAAKVTYADSVGVYILTDSKDILIPSIIYPPVAACDFDLQGIRKTSGGVIWSIVQSGTWGYVPHVKKDPRVRDNGLNGRKYLSMAVFPMQTRGEIQGAIVLHSLRPYALGEYAEYIQVLSGQVGVLIENAKLYQQLQEQSWHDGATGLYNYRFLYEELDRRIHQTPTTYSVFSLAVLDLDYFKKFNDTYGHLAGDAVLRSVGVLLRSLAGPNAIVARYGGEEFAILLPGGAEAAYQRIEAIRIAILRHVVEFQGYRLQGITVSGGIASYPEHAKDDRDLLLKADSAMYWGAKERGRNRVAMYAPEFDAQLFVDQLTGLYTYHFLNIRVREEVERGVHIWGILSFDFENFSFINSAFGFDAGDDVLRESSRILRECLRSHELACRFGGDEFLVLLPGVSTEELVAIAERVQRAIQNHRFDFSTKVVLSVRVRRSMEVCENVTEPGTLFEQVGRLFSQINAQKATDLPLV</sequence>
<feature type="transmembrane region" description="Helical" evidence="1">
    <location>
        <begin position="133"/>
        <end position="160"/>
    </location>
</feature>
<feature type="transmembrane region" description="Helical" evidence="1">
    <location>
        <begin position="7"/>
        <end position="24"/>
    </location>
</feature>
<keyword evidence="1" id="KW-1133">Transmembrane helix</keyword>
<evidence type="ECO:0000313" key="3">
    <source>
        <dbReference type="EMBL" id="QSO46236.1"/>
    </source>
</evidence>
<organism evidence="3 4">
    <name type="scientific">Alicyclobacillus mengziensis</name>
    <dbReference type="NCBI Taxonomy" id="2931921"/>
    <lineage>
        <taxon>Bacteria</taxon>
        <taxon>Bacillati</taxon>
        <taxon>Bacillota</taxon>
        <taxon>Bacilli</taxon>
        <taxon>Bacillales</taxon>
        <taxon>Alicyclobacillaceae</taxon>
        <taxon>Alicyclobacillus</taxon>
    </lineage>
</organism>
<evidence type="ECO:0000256" key="1">
    <source>
        <dbReference type="SAM" id="Phobius"/>
    </source>
</evidence>
<dbReference type="SMART" id="SM00267">
    <property type="entry name" value="GGDEF"/>
    <property type="match status" value="2"/>
</dbReference>
<name>A0A9X7VW86_9BACL</name>
<keyword evidence="1" id="KW-0812">Transmembrane</keyword>
<dbReference type="EMBL" id="CP071182">
    <property type="protein sequence ID" value="QSO46236.1"/>
    <property type="molecule type" value="Genomic_DNA"/>
</dbReference>
<evidence type="ECO:0000313" key="4">
    <source>
        <dbReference type="Proteomes" id="UP000663505"/>
    </source>
</evidence>
<keyword evidence="4" id="KW-1185">Reference proteome</keyword>
<feature type="domain" description="GGDEF" evidence="2">
    <location>
        <begin position="586"/>
        <end position="709"/>
    </location>
</feature>
<dbReference type="Pfam" id="PF00990">
    <property type="entry name" value="GGDEF"/>
    <property type="match status" value="2"/>
</dbReference>